<accession>A0A336JNY6</accession>
<protein>
    <recommendedName>
        <fullName evidence="6">DUF4760 domain-containing protein</fullName>
    </recommendedName>
</protein>
<feature type="transmembrane region" description="Helical" evidence="1">
    <location>
        <begin position="12"/>
        <end position="35"/>
    </location>
</feature>
<evidence type="ECO:0000313" key="5">
    <source>
        <dbReference type="Proteomes" id="UP000256343"/>
    </source>
</evidence>
<organism evidence="3 4">
    <name type="scientific">Rhodopseudomonas pentothenatexigens</name>
    <dbReference type="NCBI Taxonomy" id="999699"/>
    <lineage>
        <taxon>Bacteria</taxon>
        <taxon>Pseudomonadati</taxon>
        <taxon>Pseudomonadota</taxon>
        <taxon>Alphaproteobacteria</taxon>
        <taxon>Hyphomicrobiales</taxon>
        <taxon>Nitrobacteraceae</taxon>
        <taxon>Rhodopseudomonas</taxon>
    </lineage>
</organism>
<dbReference type="AlphaFoldDB" id="A0A336JNY6"/>
<sequence>METWGLTEVQWVALTAIGTNVLVIATLILAFVAGYQISEARRETRTNRTMEIIARYEECPVLERCLRRMARARDKGDLATNVKAYRLDIVALLNYLESMAMGMEQGLYIKALIEDYMEPIISFHVEETITLKLLDGLEAKPEDFQHLFELKKRWDDAKLRKEEEAKRQASRLKFNGRAS</sequence>
<evidence type="ECO:0000256" key="1">
    <source>
        <dbReference type="SAM" id="Phobius"/>
    </source>
</evidence>
<dbReference type="Pfam" id="PF15956">
    <property type="entry name" value="DUF4760"/>
    <property type="match status" value="1"/>
</dbReference>
<evidence type="ECO:0000313" key="3">
    <source>
        <dbReference type="EMBL" id="SSW91455.1"/>
    </source>
</evidence>
<dbReference type="Proteomes" id="UP000252631">
    <property type="component" value="Unassembled WGS sequence"/>
</dbReference>
<proteinExistence type="predicted"/>
<evidence type="ECO:0000313" key="2">
    <source>
        <dbReference type="EMBL" id="RED32560.1"/>
    </source>
</evidence>
<dbReference type="EMBL" id="QRDT01000012">
    <property type="protein sequence ID" value="RED32560.1"/>
    <property type="molecule type" value="Genomic_DNA"/>
</dbReference>
<name>A0A336JNY6_9BRAD</name>
<keyword evidence="1" id="KW-0472">Membrane</keyword>
<gene>
    <name evidence="2" type="ORF">BJ125_11237</name>
    <name evidence="3" type="ORF">SAMN05892882_11237</name>
</gene>
<evidence type="ECO:0008006" key="6">
    <source>
        <dbReference type="Google" id="ProtNLM"/>
    </source>
</evidence>
<keyword evidence="1" id="KW-1133">Transmembrane helix</keyword>
<dbReference type="EMBL" id="UFQQ01000012">
    <property type="protein sequence ID" value="SSW91455.1"/>
    <property type="molecule type" value="Genomic_DNA"/>
</dbReference>
<dbReference type="InterPro" id="IPR031876">
    <property type="entry name" value="DUF4760"/>
</dbReference>
<evidence type="ECO:0000313" key="4">
    <source>
        <dbReference type="Proteomes" id="UP000252631"/>
    </source>
</evidence>
<keyword evidence="5" id="KW-1185">Reference proteome</keyword>
<dbReference type="Proteomes" id="UP000256343">
    <property type="component" value="Unassembled WGS sequence"/>
</dbReference>
<keyword evidence="1" id="KW-0812">Transmembrane</keyword>
<reference evidence="3 4" key="1">
    <citation type="submission" date="2017-08" db="EMBL/GenBank/DDBJ databases">
        <authorList>
            <person name="de Groot N.N."/>
        </authorList>
    </citation>
    <scope>NUCLEOTIDE SEQUENCE [LARGE SCALE GENOMIC DNA]</scope>
    <source>
        <strain evidence="3 4">JA575</strain>
    </source>
</reference>
<reference evidence="2 5" key="2">
    <citation type="submission" date="2018-07" db="EMBL/GenBank/DDBJ databases">
        <title>Genomic Encyclopedia of Archaeal and Bacterial Type Strains, Phase II (KMG-II): from individual species to whole genera.</title>
        <authorList>
            <person name="Goeker M."/>
        </authorList>
    </citation>
    <scope>NUCLEOTIDE SEQUENCE [LARGE SCALE GENOMIC DNA]</scope>
    <source>
        <strain evidence="2 5">JA575</strain>
    </source>
</reference>